<dbReference type="GO" id="GO:0018169">
    <property type="term" value="F:ribosomal S6-glutamic acid ligase activity"/>
    <property type="evidence" value="ECO:0007669"/>
    <property type="project" value="TreeGrafter"/>
</dbReference>
<evidence type="ECO:0008006" key="3">
    <source>
        <dbReference type="Google" id="ProtNLM"/>
    </source>
</evidence>
<dbReference type="PANTHER" id="PTHR21621:SF0">
    <property type="entry name" value="BETA-CITRYLGLUTAMATE SYNTHASE B-RELATED"/>
    <property type="match status" value="1"/>
</dbReference>
<keyword evidence="2" id="KW-1185">Reference proteome</keyword>
<dbReference type="AlphaFoldDB" id="A0A514BR45"/>
<dbReference type="GO" id="GO:0005737">
    <property type="term" value="C:cytoplasm"/>
    <property type="evidence" value="ECO:0007669"/>
    <property type="project" value="TreeGrafter"/>
</dbReference>
<dbReference type="Gene3D" id="3.30.470.20">
    <property type="entry name" value="ATP-grasp fold, B domain"/>
    <property type="match status" value="1"/>
</dbReference>
<evidence type="ECO:0000313" key="2">
    <source>
        <dbReference type="Proteomes" id="UP000317199"/>
    </source>
</evidence>
<organism evidence="1 2">
    <name type="scientific">Marilutibacter alkalisoli</name>
    <dbReference type="NCBI Taxonomy" id="2591633"/>
    <lineage>
        <taxon>Bacteria</taxon>
        <taxon>Pseudomonadati</taxon>
        <taxon>Pseudomonadota</taxon>
        <taxon>Gammaproteobacteria</taxon>
        <taxon>Lysobacterales</taxon>
        <taxon>Lysobacteraceae</taxon>
        <taxon>Marilutibacter</taxon>
    </lineage>
</organism>
<dbReference type="SUPFAM" id="SSF56059">
    <property type="entry name" value="Glutathione synthetase ATP-binding domain-like"/>
    <property type="match status" value="1"/>
</dbReference>
<sequence length="372" mass="41009">MADRHPLILSGLAHDVHAAAVVWGLQRHGLTPLWIRSWADPAMPPLSLHCDPQSGVRASGGPADAEIGSVWFRRPRNPDVFPHAHEADLPFLRNEWGRFTNNIHALAAKFTDALWVNHPAAAIDAENKLVQLHAAKRVGLPFPATLMSSDPVEIRRFVGAHRRVVYKPFQTHTWQDSASGKMFSTYARIVDADMLHDDASLRQCPGIYQQVVDKHHDVRVTIIGDHAFPIRLDTPAQGDFVDWRIGSLAETMRARPAELPSGFLDMLHRLMRELGIVFGCVDLAIDGDGNPHFLEVNQAGQFLFLEQAAPTMPILRAMCALLAQGRGDYSIDAMSDVSYAGYLASDEHGAWWETVRDGIKGPAGAIPGVSVE</sequence>
<dbReference type="EMBL" id="CP041242">
    <property type="protein sequence ID" value="QDH69847.1"/>
    <property type="molecule type" value="Genomic_DNA"/>
</dbReference>
<dbReference type="OrthoDB" id="583309at2"/>
<reference evidence="1 2" key="1">
    <citation type="submission" date="2019-06" db="EMBL/GenBank/DDBJ databases">
        <title>Lysobacter alkalisoli sp. nov. isolated from saline-alkali soil.</title>
        <authorList>
            <person name="Sun J.-Q."/>
            <person name="Xu L."/>
        </authorList>
    </citation>
    <scope>NUCLEOTIDE SEQUENCE [LARGE SCALE GENOMIC DNA]</scope>
    <source>
        <strain evidence="1 2">SJ-36</strain>
    </source>
</reference>
<proteinExistence type="predicted"/>
<dbReference type="RefSeq" id="WP_141623187.1">
    <property type="nucleotide sequence ID" value="NZ_CP041242.1"/>
</dbReference>
<accession>A0A514BR45</accession>
<dbReference type="KEGG" id="lyj:FKV23_06870"/>
<dbReference type="GO" id="GO:0009432">
    <property type="term" value="P:SOS response"/>
    <property type="evidence" value="ECO:0007669"/>
    <property type="project" value="TreeGrafter"/>
</dbReference>
<gene>
    <name evidence="1" type="ORF">FKV23_06870</name>
</gene>
<protein>
    <recommendedName>
        <fullName evidence="3">ATP-grasp domain-containing protein</fullName>
    </recommendedName>
</protein>
<dbReference type="Proteomes" id="UP000317199">
    <property type="component" value="Chromosome"/>
</dbReference>
<dbReference type="PANTHER" id="PTHR21621">
    <property type="entry name" value="RIBOSOMAL PROTEIN S6 MODIFICATION PROTEIN"/>
    <property type="match status" value="1"/>
</dbReference>
<evidence type="ECO:0000313" key="1">
    <source>
        <dbReference type="EMBL" id="QDH69847.1"/>
    </source>
</evidence>
<name>A0A514BR45_9GAMM</name>